<name>A0A4R6YL43_9GAMM</name>
<keyword evidence="1" id="KW-0238">DNA-binding</keyword>
<dbReference type="GO" id="GO:0003700">
    <property type="term" value="F:DNA-binding transcription factor activity"/>
    <property type="evidence" value="ECO:0007669"/>
    <property type="project" value="InterPro"/>
</dbReference>
<dbReference type="PANTHER" id="PTHR30204:SF92">
    <property type="entry name" value="HTH-TYPE TRANSCRIPTIONAL REGULATOR ZNTR"/>
    <property type="match status" value="1"/>
</dbReference>
<dbReference type="PRINTS" id="PR00040">
    <property type="entry name" value="HTHMERR"/>
</dbReference>
<dbReference type="EMBL" id="SNZH01000024">
    <property type="protein sequence ID" value="TDR37713.1"/>
    <property type="molecule type" value="Genomic_DNA"/>
</dbReference>
<dbReference type="RefSeq" id="WP_133821673.1">
    <property type="nucleotide sequence ID" value="NZ_SNZH01000024.1"/>
</dbReference>
<evidence type="ECO:0000259" key="3">
    <source>
        <dbReference type="PROSITE" id="PS50937"/>
    </source>
</evidence>
<dbReference type="PROSITE" id="PS50937">
    <property type="entry name" value="HTH_MERR_2"/>
    <property type="match status" value="1"/>
</dbReference>
<comment type="caution">
    <text evidence="4">The sequence shown here is derived from an EMBL/GenBank/DDBJ whole genome shotgun (WGS) entry which is preliminary data.</text>
</comment>
<dbReference type="PANTHER" id="PTHR30204">
    <property type="entry name" value="REDOX-CYCLING DRUG-SENSING TRANSCRIPTIONAL ACTIVATOR SOXR"/>
    <property type="match status" value="1"/>
</dbReference>
<sequence>MNYTIGRLAKAADVHVETVRYYQRRGLLSAPARTTGFRHYTDADVEQLRFIKRAQSIGFTLSEVDTLLALRAKPSCPDTRALAARKLALVEERLRELRRLRRELTAWIDQCDHNPVTAPCPSMERLSA</sequence>
<dbReference type="Pfam" id="PF13411">
    <property type="entry name" value="MerR_1"/>
    <property type="match status" value="1"/>
</dbReference>
<organism evidence="4 5">
    <name type="scientific">Tahibacter aquaticus</name>
    <dbReference type="NCBI Taxonomy" id="520092"/>
    <lineage>
        <taxon>Bacteria</taxon>
        <taxon>Pseudomonadati</taxon>
        <taxon>Pseudomonadota</taxon>
        <taxon>Gammaproteobacteria</taxon>
        <taxon>Lysobacterales</taxon>
        <taxon>Rhodanobacteraceae</taxon>
        <taxon>Tahibacter</taxon>
    </lineage>
</organism>
<dbReference type="OrthoDB" id="9808480at2"/>
<dbReference type="Proteomes" id="UP000295293">
    <property type="component" value="Unassembled WGS sequence"/>
</dbReference>
<dbReference type="InterPro" id="IPR009061">
    <property type="entry name" value="DNA-bd_dom_put_sf"/>
</dbReference>
<evidence type="ECO:0000256" key="2">
    <source>
        <dbReference type="SAM" id="Coils"/>
    </source>
</evidence>
<dbReference type="PROSITE" id="PS00552">
    <property type="entry name" value="HTH_MERR_1"/>
    <property type="match status" value="1"/>
</dbReference>
<dbReference type="GO" id="GO:0003677">
    <property type="term" value="F:DNA binding"/>
    <property type="evidence" value="ECO:0007669"/>
    <property type="project" value="UniProtKB-KW"/>
</dbReference>
<keyword evidence="2" id="KW-0175">Coiled coil</keyword>
<dbReference type="SUPFAM" id="SSF46955">
    <property type="entry name" value="Putative DNA-binding domain"/>
    <property type="match status" value="1"/>
</dbReference>
<evidence type="ECO:0000313" key="4">
    <source>
        <dbReference type="EMBL" id="TDR37713.1"/>
    </source>
</evidence>
<dbReference type="InterPro" id="IPR047057">
    <property type="entry name" value="MerR_fam"/>
</dbReference>
<dbReference type="InterPro" id="IPR000551">
    <property type="entry name" value="MerR-type_HTH_dom"/>
</dbReference>
<reference evidence="4 5" key="1">
    <citation type="submission" date="2019-03" db="EMBL/GenBank/DDBJ databases">
        <title>Genomic Encyclopedia of Type Strains, Phase IV (KMG-IV): sequencing the most valuable type-strain genomes for metagenomic binning, comparative biology and taxonomic classification.</title>
        <authorList>
            <person name="Goeker M."/>
        </authorList>
    </citation>
    <scope>NUCLEOTIDE SEQUENCE [LARGE SCALE GENOMIC DNA]</scope>
    <source>
        <strain evidence="4 5">DSM 21667</strain>
    </source>
</reference>
<dbReference type="AlphaFoldDB" id="A0A4R6YL43"/>
<keyword evidence="5" id="KW-1185">Reference proteome</keyword>
<gene>
    <name evidence="4" type="ORF">DFR29_12410</name>
</gene>
<protein>
    <submittedName>
        <fullName evidence="4">MerR family mercuric resistance operon transcriptional regulator</fullName>
    </submittedName>
</protein>
<dbReference type="Gene3D" id="1.10.1660.10">
    <property type="match status" value="1"/>
</dbReference>
<accession>A0A4R6YL43</accession>
<proteinExistence type="predicted"/>
<feature type="coiled-coil region" evidence="2">
    <location>
        <begin position="80"/>
        <end position="110"/>
    </location>
</feature>
<feature type="domain" description="HTH merR-type" evidence="3">
    <location>
        <begin position="2"/>
        <end position="70"/>
    </location>
</feature>
<evidence type="ECO:0000256" key="1">
    <source>
        <dbReference type="ARBA" id="ARBA00023125"/>
    </source>
</evidence>
<dbReference type="SMART" id="SM00422">
    <property type="entry name" value="HTH_MERR"/>
    <property type="match status" value="1"/>
</dbReference>
<evidence type="ECO:0000313" key="5">
    <source>
        <dbReference type="Proteomes" id="UP000295293"/>
    </source>
</evidence>